<dbReference type="OrthoDB" id="9805710at2"/>
<feature type="domain" description="Beta-lactamase hydrolase-like protein phosphatase-like" evidence="1">
    <location>
        <begin position="4"/>
        <end position="110"/>
    </location>
</feature>
<dbReference type="EMBL" id="FPCH01000005">
    <property type="protein sequence ID" value="SFV39131.1"/>
    <property type="molecule type" value="Genomic_DNA"/>
</dbReference>
<evidence type="ECO:0000313" key="3">
    <source>
        <dbReference type="Proteomes" id="UP000199423"/>
    </source>
</evidence>
<dbReference type="SUPFAM" id="SSF52799">
    <property type="entry name" value="(Phosphotyrosine protein) phosphatases II"/>
    <property type="match status" value="1"/>
</dbReference>
<dbReference type="Gene3D" id="3.90.190.10">
    <property type="entry name" value="Protein tyrosine phosphatase superfamily"/>
    <property type="match status" value="1"/>
</dbReference>
<evidence type="ECO:0000259" key="1">
    <source>
        <dbReference type="Pfam" id="PF04273"/>
    </source>
</evidence>
<accession>A0A1I7NWV4</accession>
<dbReference type="InterPro" id="IPR029021">
    <property type="entry name" value="Prot-tyrosine_phosphatase-like"/>
</dbReference>
<gene>
    <name evidence="2" type="ORF">SAMN04488557_4157</name>
</gene>
<protein>
    <submittedName>
        <fullName evidence="2">TIGR01244 family protein</fullName>
    </submittedName>
</protein>
<evidence type="ECO:0000313" key="2">
    <source>
        <dbReference type="EMBL" id="SFV39131.1"/>
    </source>
</evidence>
<reference evidence="3" key="1">
    <citation type="submission" date="2016-10" db="EMBL/GenBank/DDBJ databases">
        <authorList>
            <person name="Varghese N."/>
            <person name="Submissions S."/>
        </authorList>
    </citation>
    <scope>NUCLEOTIDE SEQUENCE [LARGE SCALE GENOMIC DNA]</scope>
    <source>
        <strain evidence="3">DSM 1565</strain>
    </source>
</reference>
<dbReference type="GO" id="GO:0016787">
    <property type="term" value="F:hydrolase activity"/>
    <property type="evidence" value="ECO:0007669"/>
    <property type="project" value="InterPro"/>
</dbReference>
<dbReference type="NCBIfam" id="TIGR01244">
    <property type="entry name" value="TIGR01244 family sulfur transferase"/>
    <property type="match status" value="1"/>
</dbReference>
<dbReference type="Pfam" id="PF04273">
    <property type="entry name" value="BLH_phosphatase"/>
    <property type="match status" value="1"/>
</dbReference>
<sequence>MPPIRPISDSVAISGWLDEEDFAEVKSLGFDKVINFRPDNEARDQIPSAEAEAAAHRSGLDYVQIPVTRQDLFKDDVVELAAKEFASGGRTLAYCASGQRAAIVWAAATARSHPVDEVLSTVGAGGFDLRLIRDDLEAQAHRG</sequence>
<dbReference type="RefSeq" id="WP_092869654.1">
    <property type="nucleotide sequence ID" value="NZ_FPCH01000005.1"/>
</dbReference>
<dbReference type="InterPro" id="IPR005939">
    <property type="entry name" value="BLH_phosphatase-like"/>
</dbReference>
<keyword evidence="3" id="KW-1185">Reference proteome</keyword>
<name>A0A1I7NWV4_9HYPH</name>
<organism evidence="2 3">
    <name type="scientific">Hyphomicrobium facile</name>
    <dbReference type="NCBI Taxonomy" id="51670"/>
    <lineage>
        <taxon>Bacteria</taxon>
        <taxon>Pseudomonadati</taxon>
        <taxon>Pseudomonadota</taxon>
        <taxon>Alphaproteobacteria</taxon>
        <taxon>Hyphomicrobiales</taxon>
        <taxon>Hyphomicrobiaceae</taxon>
        <taxon>Hyphomicrobium</taxon>
    </lineage>
</organism>
<proteinExistence type="predicted"/>
<dbReference type="AlphaFoldDB" id="A0A1I7NWV4"/>
<dbReference type="STRING" id="51670.SAMN04488557_4157"/>
<dbReference type="Proteomes" id="UP000199423">
    <property type="component" value="Unassembled WGS sequence"/>
</dbReference>